<protein>
    <recommendedName>
        <fullName evidence="7">Thioredoxin</fullName>
    </recommendedName>
</protein>
<dbReference type="NCBIfam" id="NF008229">
    <property type="entry name" value="PRK10996.1"/>
    <property type="match status" value="1"/>
</dbReference>
<dbReference type="CDD" id="cd02947">
    <property type="entry name" value="TRX_family"/>
    <property type="match status" value="1"/>
</dbReference>
<dbReference type="PROSITE" id="PS51352">
    <property type="entry name" value="THIOREDOXIN_2"/>
    <property type="match status" value="1"/>
</dbReference>
<dbReference type="EMBL" id="RIZI01000120">
    <property type="protein sequence ID" value="RNF68396.1"/>
    <property type="molecule type" value="Genomic_DNA"/>
</dbReference>
<keyword evidence="4" id="KW-0249">Electron transport</keyword>
<evidence type="ECO:0000256" key="4">
    <source>
        <dbReference type="ARBA" id="ARBA00022982"/>
    </source>
</evidence>
<dbReference type="InterPro" id="IPR005746">
    <property type="entry name" value="Thioredoxin"/>
</dbReference>
<evidence type="ECO:0000256" key="6">
    <source>
        <dbReference type="ARBA" id="ARBA00023284"/>
    </source>
</evidence>
<evidence type="ECO:0000256" key="3">
    <source>
        <dbReference type="ARBA" id="ARBA00022723"/>
    </source>
</evidence>
<dbReference type="OrthoDB" id="5294541at2"/>
<dbReference type="GO" id="GO:0015035">
    <property type="term" value="F:protein-disulfide reductase activity"/>
    <property type="evidence" value="ECO:0007669"/>
    <property type="project" value="UniProtKB-UniRule"/>
</dbReference>
<accession>A0A3M8RJE1</accession>
<dbReference type="AlphaFoldDB" id="A0A3M8RJE1"/>
<dbReference type="NCBIfam" id="TIGR01068">
    <property type="entry name" value="thioredoxin"/>
    <property type="match status" value="1"/>
</dbReference>
<keyword evidence="5" id="KW-1015">Disulfide bond</keyword>
<dbReference type="Pfam" id="PF21352">
    <property type="entry name" value="Zn_ribbon_Thio2"/>
    <property type="match status" value="1"/>
</dbReference>
<dbReference type="FunFam" id="3.40.30.10:FF:000001">
    <property type="entry name" value="Thioredoxin"/>
    <property type="match status" value="1"/>
</dbReference>
<reference evidence="9" key="1">
    <citation type="submission" date="2018-10" db="EMBL/GenBank/DDBJ databases">
        <title>Acidithiobacillus sulfuriphilus sp. nov.: an extremely acidophilic sulfur-oxidizing chemolithotroph isolated from a neutral pH environment.</title>
        <authorList>
            <person name="Falagan C."/>
            <person name="Moya-Beltran A."/>
            <person name="Quatrini R."/>
            <person name="Johnson D.B."/>
        </authorList>
    </citation>
    <scope>NUCLEOTIDE SEQUENCE [LARGE SCALE GENOMIC DNA]</scope>
    <source>
        <strain evidence="9">CJ-2</strain>
    </source>
</reference>
<evidence type="ECO:0000256" key="5">
    <source>
        <dbReference type="ARBA" id="ARBA00023157"/>
    </source>
</evidence>
<comment type="similarity">
    <text evidence="1">Belongs to the thioredoxin family.</text>
</comment>
<dbReference type="PANTHER" id="PTHR45663">
    <property type="entry name" value="GEO12009P1"/>
    <property type="match status" value="1"/>
</dbReference>
<dbReference type="InterPro" id="IPR017937">
    <property type="entry name" value="Thioredoxin_CS"/>
</dbReference>
<name>A0A3M8RJE1_9PROT</name>
<dbReference type="Gene3D" id="3.40.30.10">
    <property type="entry name" value="Glutaredoxin"/>
    <property type="match status" value="1"/>
</dbReference>
<dbReference type="PANTHER" id="PTHR45663:SF11">
    <property type="entry name" value="GEO12009P1"/>
    <property type="match status" value="1"/>
</dbReference>
<organism evidence="9">
    <name type="scientific">Acidithiobacillus sulfuriphilus</name>
    <dbReference type="NCBI Taxonomy" id="1867749"/>
    <lineage>
        <taxon>Bacteria</taxon>
        <taxon>Pseudomonadati</taxon>
        <taxon>Pseudomonadota</taxon>
        <taxon>Acidithiobacillia</taxon>
        <taxon>Acidithiobacillales</taxon>
        <taxon>Acidithiobacillaceae</taxon>
        <taxon>Acidithiobacillus</taxon>
    </lineage>
</organism>
<evidence type="ECO:0000256" key="1">
    <source>
        <dbReference type="ARBA" id="ARBA00008987"/>
    </source>
</evidence>
<dbReference type="GO" id="GO:0046872">
    <property type="term" value="F:metal ion binding"/>
    <property type="evidence" value="ECO:0007669"/>
    <property type="project" value="UniProtKB-KW"/>
</dbReference>
<evidence type="ECO:0000256" key="7">
    <source>
        <dbReference type="NCBIfam" id="TIGR01068"/>
    </source>
</evidence>
<dbReference type="PROSITE" id="PS00194">
    <property type="entry name" value="THIOREDOXIN_1"/>
    <property type="match status" value="1"/>
</dbReference>
<dbReference type="PRINTS" id="PR00421">
    <property type="entry name" value="THIOREDOXIN"/>
</dbReference>
<dbReference type="Gene3D" id="2.30.30.380">
    <property type="entry name" value="Zn-finger domain of Sec23/24"/>
    <property type="match status" value="1"/>
</dbReference>
<keyword evidence="3" id="KW-0479">Metal-binding</keyword>
<evidence type="ECO:0000259" key="8">
    <source>
        <dbReference type="PROSITE" id="PS51352"/>
    </source>
</evidence>
<dbReference type="InterPro" id="IPR013766">
    <property type="entry name" value="Thioredoxin_domain"/>
</dbReference>
<dbReference type="Pfam" id="PF00085">
    <property type="entry name" value="Thioredoxin"/>
    <property type="match status" value="1"/>
</dbReference>
<dbReference type="SUPFAM" id="SSF52833">
    <property type="entry name" value="Thioredoxin-like"/>
    <property type="match status" value="1"/>
</dbReference>
<dbReference type="InterPro" id="IPR049299">
    <property type="entry name" value="Thio2_N"/>
</dbReference>
<dbReference type="GO" id="GO:0005737">
    <property type="term" value="C:cytoplasm"/>
    <property type="evidence" value="ECO:0007669"/>
    <property type="project" value="TreeGrafter"/>
</dbReference>
<keyword evidence="6" id="KW-0676">Redox-active center</keyword>
<dbReference type="InterPro" id="IPR036249">
    <property type="entry name" value="Thioredoxin-like_sf"/>
</dbReference>
<proteinExistence type="inferred from homology"/>
<evidence type="ECO:0000313" key="9">
    <source>
        <dbReference type="EMBL" id="RNF68396.1"/>
    </source>
</evidence>
<sequence length="143" mass="15670">MSAIMVVCPACGAVNRLAAARLSENPKCGKCHAPLLPDHPVNLSSDRFASYIARNDLPVVVDFWAPWCGPCRMMAPQFEQVAREMNGTLLFAKLNTEAEPDIGARYQIRSIPTLVFFRAGKEAARVSGALGAAELQRWLNAQR</sequence>
<dbReference type="RefSeq" id="WP_123102050.1">
    <property type="nucleotide sequence ID" value="NZ_CP127527.1"/>
</dbReference>
<keyword evidence="2" id="KW-0813">Transport</keyword>
<evidence type="ECO:0000256" key="2">
    <source>
        <dbReference type="ARBA" id="ARBA00022448"/>
    </source>
</evidence>
<gene>
    <name evidence="9" type="primary">trxC</name>
    <name evidence="9" type="ORF">EC580_02980</name>
</gene>
<comment type="caution">
    <text evidence="9">The sequence shown here is derived from an EMBL/GenBank/DDBJ whole genome shotgun (WGS) entry which is preliminary data.</text>
</comment>
<feature type="domain" description="Thioredoxin" evidence="8">
    <location>
        <begin position="13"/>
        <end position="143"/>
    </location>
</feature>